<comment type="subunit">
    <text evidence="3">Homodimer.</text>
</comment>
<dbReference type="GO" id="GO:0006633">
    <property type="term" value="P:fatty acid biosynthetic process"/>
    <property type="evidence" value="ECO:0007669"/>
    <property type="project" value="TreeGrafter"/>
</dbReference>
<evidence type="ECO:0000256" key="5">
    <source>
        <dbReference type="ARBA" id="ARBA00022490"/>
    </source>
</evidence>
<dbReference type="InterPro" id="IPR014030">
    <property type="entry name" value="Ketoacyl_synth_N"/>
</dbReference>
<dbReference type="CDD" id="cd00834">
    <property type="entry name" value="KAS_I_II"/>
    <property type="match status" value="1"/>
</dbReference>
<protein>
    <recommendedName>
        <fullName evidence="8">3-oxoacyl-[acyl-carrier-protein] synthase 1</fullName>
        <ecNumber evidence="4">2.3.1.41</ecNumber>
    </recommendedName>
    <alternativeName>
        <fullName evidence="9">3-oxoacyl-[acyl-carrier-protein] synthase I</fullName>
    </alternativeName>
    <alternativeName>
        <fullName evidence="10">Beta-ketoacyl-ACP synthase I</fullName>
    </alternativeName>
</protein>
<evidence type="ECO:0000256" key="7">
    <source>
        <dbReference type="ARBA" id="ARBA00023315"/>
    </source>
</evidence>
<dbReference type="PROSITE" id="PS52004">
    <property type="entry name" value="KS3_2"/>
    <property type="match status" value="1"/>
</dbReference>
<evidence type="ECO:0000259" key="14">
    <source>
        <dbReference type="PROSITE" id="PS52004"/>
    </source>
</evidence>
<comment type="similarity">
    <text evidence="2 13">Belongs to the thiolase-like superfamily. Beta-ketoacyl-ACP synthases family.</text>
</comment>
<name>A0A1R3TDG0_STRSL</name>
<evidence type="ECO:0000256" key="9">
    <source>
        <dbReference type="ARBA" id="ARBA00041620"/>
    </source>
</evidence>
<evidence type="ECO:0000256" key="10">
    <source>
        <dbReference type="ARBA" id="ARBA00042143"/>
    </source>
</evidence>
<sequence>MRRVVVTGLGAVSPCGNSKSEILENLQARNIAIVSSKLETTNFYGKVSEECLETLTKKEKRYMDKASQFAIIAAREAVTDSNIDFSIEESSKVGVSIGTAMGGFESLRRELVEPALHGLSAMSVLGMPKLLHNLIGTNISMEFGCQGGVFTYNSACASSAISIGEAANKIKNGELDIVIAGGVESCIFDEVFESFNKLGALSKSNKINEASIPFSNKRTGFVLSEGASILILEDYEHALSRGAEIYCELTGYGYSSDAKSLVSPDCDGIVRCLKNTLRNAGIKPEEVEYINAHGTSTEANDMVEAQAIEEVFGIGKNSPYVASTKSIHGHLLGAAGSLEAMICCLMISKGSLFPQINVKNEDIDQSINLNLLLDDLVEYNGGAVMSNSFAFGGINASLIFSKLA</sequence>
<dbReference type="GO" id="GO:0004315">
    <property type="term" value="F:3-oxoacyl-[acyl-carrier-protein] synthase activity"/>
    <property type="evidence" value="ECO:0007669"/>
    <property type="project" value="UniProtKB-EC"/>
</dbReference>
<evidence type="ECO:0000256" key="13">
    <source>
        <dbReference type="RuleBase" id="RU003694"/>
    </source>
</evidence>
<evidence type="ECO:0000256" key="2">
    <source>
        <dbReference type="ARBA" id="ARBA00008467"/>
    </source>
</evidence>
<evidence type="ECO:0000256" key="4">
    <source>
        <dbReference type="ARBA" id="ARBA00013191"/>
    </source>
</evidence>
<dbReference type="AlphaFoldDB" id="A0A1R3TDG0"/>
<comment type="catalytic activity">
    <reaction evidence="11">
        <text>(3Z)-decenoyl-[ACP] + malonyl-[ACP] + H(+) = 3-oxo-(5Z)-dodecenoyl-[ACP] + holo-[ACP] + CO2</text>
        <dbReference type="Rhea" id="RHEA:54940"/>
        <dbReference type="Rhea" id="RHEA-COMP:9623"/>
        <dbReference type="Rhea" id="RHEA-COMP:9685"/>
        <dbReference type="Rhea" id="RHEA-COMP:9927"/>
        <dbReference type="Rhea" id="RHEA-COMP:14042"/>
        <dbReference type="ChEBI" id="CHEBI:15378"/>
        <dbReference type="ChEBI" id="CHEBI:16526"/>
        <dbReference type="ChEBI" id="CHEBI:64479"/>
        <dbReference type="ChEBI" id="CHEBI:78449"/>
        <dbReference type="ChEBI" id="CHEBI:78798"/>
        <dbReference type="ChEBI" id="CHEBI:138410"/>
    </reaction>
    <physiologicalReaction direction="left-to-right" evidence="11">
        <dbReference type="Rhea" id="RHEA:54941"/>
    </physiologicalReaction>
</comment>
<dbReference type="EMBL" id="LT622830">
    <property type="protein sequence ID" value="SCW20768.1"/>
    <property type="molecule type" value="Genomic_DNA"/>
</dbReference>
<dbReference type="Pfam" id="PF00109">
    <property type="entry name" value="ketoacyl-synt"/>
    <property type="match status" value="1"/>
</dbReference>
<keyword evidence="7" id="KW-0012">Acyltransferase</keyword>
<comment type="catalytic activity">
    <reaction evidence="12">
        <text>a fatty acyl-[ACP] + malonyl-[ACP] + H(+) = a 3-oxoacyl-[ACP] + holo-[ACP] + CO2</text>
        <dbReference type="Rhea" id="RHEA:22836"/>
        <dbReference type="Rhea" id="RHEA-COMP:9623"/>
        <dbReference type="Rhea" id="RHEA-COMP:9685"/>
        <dbReference type="Rhea" id="RHEA-COMP:9916"/>
        <dbReference type="Rhea" id="RHEA-COMP:14125"/>
        <dbReference type="ChEBI" id="CHEBI:15378"/>
        <dbReference type="ChEBI" id="CHEBI:16526"/>
        <dbReference type="ChEBI" id="CHEBI:64479"/>
        <dbReference type="ChEBI" id="CHEBI:78449"/>
        <dbReference type="ChEBI" id="CHEBI:78776"/>
        <dbReference type="ChEBI" id="CHEBI:138651"/>
        <dbReference type="EC" id="2.3.1.41"/>
    </reaction>
    <physiologicalReaction direction="left-to-right" evidence="12">
        <dbReference type="Rhea" id="RHEA:22837"/>
    </physiologicalReaction>
</comment>
<dbReference type="InterPro" id="IPR020841">
    <property type="entry name" value="PKS_Beta-ketoAc_synthase_dom"/>
</dbReference>
<evidence type="ECO:0000256" key="11">
    <source>
        <dbReference type="ARBA" id="ARBA00048121"/>
    </source>
</evidence>
<evidence type="ECO:0000256" key="6">
    <source>
        <dbReference type="ARBA" id="ARBA00022679"/>
    </source>
</evidence>
<dbReference type="InterPro" id="IPR000794">
    <property type="entry name" value="Beta-ketoacyl_synthase"/>
</dbReference>
<dbReference type="RefSeq" id="WP_104020579.1">
    <property type="nucleotide sequence ID" value="NZ_JADPCL010000006.1"/>
</dbReference>
<proteinExistence type="inferred from homology"/>
<dbReference type="SMART" id="SM00825">
    <property type="entry name" value="PKS_KS"/>
    <property type="match status" value="1"/>
</dbReference>
<reference evidence="15" key="1">
    <citation type="submission" date="2016-08" db="EMBL/GenBank/DDBJ databases">
        <authorList>
            <person name="Seilhamer J.J."/>
        </authorList>
    </citation>
    <scope>NUCLEOTIDE SEQUENCE</scope>
    <source>
        <strain evidence="15">F6-1</strain>
    </source>
</reference>
<dbReference type="InterPro" id="IPR014031">
    <property type="entry name" value="Ketoacyl_synth_C"/>
</dbReference>
<keyword evidence="5" id="KW-0963">Cytoplasm</keyword>
<accession>A0A1R3TDG0</accession>
<organism evidence="15">
    <name type="scientific">Streptococcus salivarius</name>
    <dbReference type="NCBI Taxonomy" id="1304"/>
    <lineage>
        <taxon>Bacteria</taxon>
        <taxon>Bacillati</taxon>
        <taxon>Bacillota</taxon>
        <taxon>Bacilli</taxon>
        <taxon>Lactobacillales</taxon>
        <taxon>Streptococcaceae</taxon>
        <taxon>Streptococcus</taxon>
    </lineage>
</organism>
<dbReference type="EC" id="2.3.1.41" evidence="4"/>
<evidence type="ECO:0000256" key="8">
    <source>
        <dbReference type="ARBA" id="ARBA00039450"/>
    </source>
</evidence>
<gene>
    <name evidence="15" type="primary">fabF</name>
</gene>
<comment type="subcellular location">
    <subcellularLocation>
        <location evidence="1">Cytoplasm</location>
    </subcellularLocation>
</comment>
<dbReference type="Pfam" id="PF02801">
    <property type="entry name" value="Ketoacyl-synt_C"/>
    <property type="match status" value="1"/>
</dbReference>
<evidence type="ECO:0000256" key="1">
    <source>
        <dbReference type="ARBA" id="ARBA00004496"/>
    </source>
</evidence>
<dbReference type="PANTHER" id="PTHR11712:SF306">
    <property type="entry name" value="3-OXOACYL-[ACYL-CARRIER-PROTEIN] SYNTHASE 1"/>
    <property type="match status" value="1"/>
</dbReference>
<dbReference type="PANTHER" id="PTHR11712">
    <property type="entry name" value="POLYKETIDE SYNTHASE-RELATED"/>
    <property type="match status" value="1"/>
</dbReference>
<keyword evidence="6 13" id="KW-0808">Transferase</keyword>
<feature type="domain" description="Ketosynthase family 3 (KS3)" evidence="14">
    <location>
        <begin position="1"/>
        <end position="402"/>
    </location>
</feature>
<evidence type="ECO:0000256" key="3">
    <source>
        <dbReference type="ARBA" id="ARBA00011738"/>
    </source>
</evidence>
<evidence type="ECO:0000256" key="12">
    <source>
        <dbReference type="ARBA" id="ARBA00048506"/>
    </source>
</evidence>
<dbReference type="InterPro" id="IPR016039">
    <property type="entry name" value="Thiolase-like"/>
</dbReference>
<dbReference type="SUPFAM" id="SSF53901">
    <property type="entry name" value="Thiolase-like"/>
    <property type="match status" value="2"/>
</dbReference>
<dbReference type="GO" id="GO:0005829">
    <property type="term" value="C:cytosol"/>
    <property type="evidence" value="ECO:0007669"/>
    <property type="project" value="TreeGrafter"/>
</dbReference>
<reference evidence="15" key="2">
    <citation type="submission" date="2017-02" db="EMBL/GenBank/DDBJ databases">
        <title>Diversity of integrative and conjugative elements of Streptococcus salivarius and their intra- and interspecies transfer.</title>
        <authorList>
            <person name="Dahmane N."/>
            <person name="Libante V."/>
            <person name="Charron-Bourgoin F."/>
            <person name="Guedon E."/>
            <person name="Guedon G."/>
            <person name="Leblond-Bourget N."/>
            <person name="Payot S."/>
        </authorList>
    </citation>
    <scope>NUCLEOTIDE SEQUENCE</scope>
    <source>
        <strain evidence="15">F6-1</strain>
    </source>
</reference>
<evidence type="ECO:0000313" key="15">
    <source>
        <dbReference type="EMBL" id="SCW20768.1"/>
    </source>
</evidence>
<dbReference type="Gene3D" id="3.40.47.10">
    <property type="match status" value="1"/>
</dbReference>